<reference evidence="2 3" key="1">
    <citation type="submission" date="2019-07" db="EMBL/GenBank/DDBJ databases">
        <title>Analysis of the biochemical properties, biological activity and biotechnological potential of siderophores and biosurfactants produced by Antarctic psychrotolerant bacteria.</title>
        <authorList>
            <person name="Styczynski M."/>
            <person name="Krucon T."/>
            <person name="Decewicz P."/>
            <person name="Dziewit L."/>
        </authorList>
    </citation>
    <scope>NUCLEOTIDE SEQUENCE [LARGE SCALE GENOMIC DNA]</scope>
    <source>
        <strain evidence="2 3">ANT_H27</strain>
    </source>
</reference>
<name>A0A5B0ENU0_9MICC</name>
<proteinExistence type="predicted"/>
<feature type="transmembrane region" description="Helical" evidence="1">
    <location>
        <begin position="48"/>
        <end position="72"/>
    </location>
</feature>
<dbReference type="Proteomes" id="UP000323856">
    <property type="component" value="Unassembled WGS sequence"/>
</dbReference>
<keyword evidence="1" id="KW-1133">Transmembrane helix</keyword>
<dbReference type="RefSeq" id="WP_149618382.1">
    <property type="nucleotide sequence ID" value="NZ_VOBL01000001.1"/>
</dbReference>
<feature type="transmembrane region" description="Helical" evidence="1">
    <location>
        <begin position="7"/>
        <end position="28"/>
    </location>
</feature>
<keyword evidence="1" id="KW-0472">Membrane</keyword>
<evidence type="ECO:0000313" key="3">
    <source>
        <dbReference type="Proteomes" id="UP000323856"/>
    </source>
</evidence>
<comment type="caution">
    <text evidence="2">The sequence shown here is derived from an EMBL/GenBank/DDBJ whole genome shotgun (WGS) entry which is preliminary data.</text>
</comment>
<dbReference type="OrthoDB" id="4950741at2"/>
<dbReference type="AlphaFoldDB" id="A0A5B0ENU0"/>
<organism evidence="2 3">
    <name type="scientific">Paeniglutamicibacter gangotriensis</name>
    <dbReference type="NCBI Taxonomy" id="254787"/>
    <lineage>
        <taxon>Bacteria</taxon>
        <taxon>Bacillati</taxon>
        <taxon>Actinomycetota</taxon>
        <taxon>Actinomycetes</taxon>
        <taxon>Micrococcales</taxon>
        <taxon>Micrococcaceae</taxon>
        <taxon>Paeniglutamicibacter</taxon>
    </lineage>
</organism>
<accession>A0A5B0ENU0</accession>
<evidence type="ECO:0000256" key="1">
    <source>
        <dbReference type="SAM" id="Phobius"/>
    </source>
</evidence>
<protein>
    <submittedName>
        <fullName evidence="2">Uncharacterized protein</fullName>
    </submittedName>
</protein>
<evidence type="ECO:0000313" key="2">
    <source>
        <dbReference type="EMBL" id="KAA0979815.1"/>
    </source>
</evidence>
<keyword evidence="1" id="KW-0812">Transmembrane</keyword>
<sequence>MTIEWNAFLIVAVVTWVAALFIVGAYSLGVRMLAVGEDAKGSALPSRLAAYGCFAMCGIVVLFGIVLIVPALSERILGS</sequence>
<dbReference type="EMBL" id="VOBL01000001">
    <property type="protein sequence ID" value="KAA0979815.1"/>
    <property type="molecule type" value="Genomic_DNA"/>
</dbReference>
<gene>
    <name evidence="2" type="ORF">FQ154_01240</name>
</gene>